<feature type="transmembrane region" description="Helical" evidence="1">
    <location>
        <begin position="44"/>
        <end position="61"/>
    </location>
</feature>
<dbReference type="Pfam" id="PF09838">
    <property type="entry name" value="DUF2065"/>
    <property type="match status" value="1"/>
</dbReference>
<evidence type="ECO:0000313" key="2">
    <source>
        <dbReference type="EMBL" id="EKE44388.1"/>
    </source>
</evidence>
<keyword evidence="1" id="KW-0812">Transmembrane</keyword>
<dbReference type="InterPro" id="IPR019201">
    <property type="entry name" value="DUF2065"/>
</dbReference>
<gene>
    <name evidence="2" type="ORF">OCGS_1226</name>
</gene>
<dbReference type="EMBL" id="AMGO01000021">
    <property type="protein sequence ID" value="EKE44388.1"/>
    <property type="molecule type" value="Genomic_DNA"/>
</dbReference>
<accession>K2HA18</accession>
<dbReference type="RefSeq" id="WP_007426378.1">
    <property type="nucleotide sequence ID" value="NZ_AMGO01000021.1"/>
</dbReference>
<reference evidence="2 3" key="1">
    <citation type="journal article" date="2012" name="J. Bacteriol.">
        <title>Draft Genome Sequence of Oceaniovalibus guishaninsula JLT2003T.</title>
        <authorList>
            <person name="Tang K."/>
            <person name="Liu K."/>
            <person name="Jiao N."/>
        </authorList>
    </citation>
    <scope>NUCLEOTIDE SEQUENCE [LARGE SCALE GENOMIC DNA]</scope>
    <source>
        <strain evidence="2 3">JLT2003</strain>
    </source>
</reference>
<evidence type="ECO:0000256" key="1">
    <source>
        <dbReference type="SAM" id="Phobius"/>
    </source>
</evidence>
<organism evidence="2 3">
    <name type="scientific">Oceaniovalibus guishaninsula JLT2003</name>
    <dbReference type="NCBI Taxonomy" id="1231392"/>
    <lineage>
        <taxon>Bacteria</taxon>
        <taxon>Pseudomonadati</taxon>
        <taxon>Pseudomonadota</taxon>
        <taxon>Alphaproteobacteria</taxon>
        <taxon>Rhodobacterales</taxon>
        <taxon>Roseobacteraceae</taxon>
        <taxon>Oceaniovalibus</taxon>
    </lineage>
</organism>
<keyword evidence="1" id="KW-1133">Transmembrane helix</keyword>
<evidence type="ECO:0008006" key="4">
    <source>
        <dbReference type="Google" id="ProtNLM"/>
    </source>
</evidence>
<keyword evidence="3" id="KW-1185">Reference proteome</keyword>
<dbReference type="Proteomes" id="UP000006765">
    <property type="component" value="Unassembled WGS sequence"/>
</dbReference>
<dbReference type="eggNOG" id="COG3242">
    <property type="taxonomic scope" value="Bacteria"/>
</dbReference>
<sequence>MATLVLALGMVLVAEGLVLALAPSRVEDLLDLLRTIPVEARRLMGLAALAIGAALVAAARLI</sequence>
<protein>
    <recommendedName>
        <fullName evidence="4">DUF2065 domain-containing protein</fullName>
    </recommendedName>
</protein>
<comment type="caution">
    <text evidence="2">The sequence shown here is derived from an EMBL/GenBank/DDBJ whole genome shotgun (WGS) entry which is preliminary data.</text>
</comment>
<proteinExistence type="predicted"/>
<dbReference type="AlphaFoldDB" id="K2HA18"/>
<keyword evidence="1" id="KW-0472">Membrane</keyword>
<evidence type="ECO:0000313" key="3">
    <source>
        <dbReference type="Proteomes" id="UP000006765"/>
    </source>
</evidence>
<name>K2HA18_9RHOB</name>
<dbReference type="STRING" id="1231392.OCGS_1226"/>